<proteinExistence type="predicted"/>
<accession>A0A1M5KM43</accession>
<name>A0A1M5KM43_9FLAO</name>
<dbReference type="AlphaFoldDB" id="A0A1M5KM43"/>
<dbReference type="RefSeq" id="WP_170857203.1">
    <property type="nucleotide sequence ID" value="NZ_FQWF01000007.1"/>
</dbReference>
<organism evidence="1 2">
    <name type="scientific">Flavobacterium micromati</name>
    <dbReference type="NCBI Taxonomy" id="229205"/>
    <lineage>
        <taxon>Bacteria</taxon>
        <taxon>Pseudomonadati</taxon>
        <taxon>Bacteroidota</taxon>
        <taxon>Flavobacteriia</taxon>
        <taxon>Flavobacteriales</taxon>
        <taxon>Flavobacteriaceae</taxon>
        <taxon>Flavobacterium</taxon>
    </lineage>
</organism>
<dbReference type="Proteomes" id="UP000184020">
    <property type="component" value="Unassembled WGS sequence"/>
</dbReference>
<gene>
    <name evidence="1" type="ORF">SAMN05444372_10710</name>
</gene>
<sequence>MTIDQLNQSKVPIIVFDKKLEEFKGKVLFPEKLKRANEILAKAGLPKVEIKK</sequence>
<evidence type="ECO:0000313" key="2">
    <source>
        <dbReference type="Proteomes" id="UP000184020"/>
    </source>
</evidence>
<evidence type="ECO:0000313" key="1">
    <source>
        <dbReference type="EMBL" id="SHG53786.1"/>
    </source>
</evidence>
<dbReference type="STRING" id="229205.SAMN05444372_10710"/>
<reference evidence="2" key="1">
    <citation type="submission" date="2016-11" db="EMBL/GenBank/DDBJ databases">
        <authorList>
            <person name="Varghese N."/>
            <person name="Submissions S."/>
        </authorList>
    </citation>
    <scope>NUCLEOTIDE SEQUENCE [LARGE SCALE GENOMIC DNA]</scope>
    <source>
        <strain evidence="2">DSM 17659</strain>
    </source>
</reference>
<dbReference type="EMBL" id="FQWF01000007">
    <property type="protein sequence ID" value="SHG53786.1"/>
    <property type="molecule type" value="Genomic_DNA"/>
</dbReference>
<protein>
    <submittedName>
        <fullName evidence="1">Uncharacterized protein</fullName>
    </submittedName>
</protein>
<keyword evidence="2" id="KW-1185">Reference proteome</keyword>